<evidence type="ECO:0000256" key="5">
    <source>
        <dbReference type="ARBA" id="ARBA00047754"/>
    </source>
</evidence>
<evidence type="ECO:0000256" key="6">
    <source>
        <dbReference type="SAM" id="MobiDB-lite"/>
    </source>
</evidence>
<dbReference type="InterPro" id="IPR024434">
    <property type="entry name" value="TSCPD_dom"/>
</dbReference>
<keyword evidence="9" id="KW-1185">Reference proteome</keyword>
<evidence type="ECO:0000313" key="8">
    <source>
        <dbReference type="EMBL" id="NVN39271.1"/>
    </source>
</evidence>
<dbReference type="GO" id="GO:0000166">
    <property type="term" value="F:nucleotide binding"/>
    <property type="evidence" value="ECO:0007669"/>
    <property type="project" value="UniProtKB-KW"/>
</dbReference>
<comment type="caution">
    <text evidence="8">The sequence shown here is derived from an EMBL/GenBank/DDBJ whole genome shotgun (WGS) entry which is preliminary data.</text>
</comment>
<feature type="region of interest" description="Disordered" evidence="6">
    <location>
        <begin position="259"/>
        <end position="298"/>
    </location>
</feature>
<evidence type="ECO:0000256" key="2">
    <source>
        <dbReference type="ARBA" id="ARBA00012274"/>
    </source>
</evidence>
<organism evidence="8 9">
    <name type="scientific">Ameyamaea chiangmaiensis</name>
    <dbReference type="NCBI Taxonomy" id="442969"/>
    <lineage>
        <taxon>Bacteria</taxon>
        <taxon>Pseudomonadati</taxon>
        <taxon>Pseudomonadota</taxon>
        <taxon>Alphaproteobacteria</taxon>
        <taxon>Acetobacterales</taxon>
        <taxon>Acetobacteraceae</taxon>
        <taxon>Ameyamaea</taxon>
    </lineage>
</organism>
<comment type="catalytic activity">
    <reaction evidence="5">
        <text>a 2'-deoxyribonucleoside 5'-diphosphate + [thioredoxin]-disulfide + H2O = a ribonucleoside 5'-diphosphate + [thioredoxin]-dithiol</text>
        <dbReference type="Rhea" id="RHEA:23252"/>
        <dbReference type="Rhea" id="RHEA-COMP:10698"/>
        <dbReference type="Rhea" id="RHEA-COMP:10700"/>
        <dbReference type="ChEBI" id="CHEBI:15377"/>
        <dbReference type="ChEBI" id="CHEBI:29950"/>
        <dbReference type="ChEBI" id="CHEBI:50058"/>
        <dbReference type="ChEBI" id="CHEBI:57930"/>
        <dbReference type="ChEBI" id="CHEBI:73316"/>
        <dbReference type="EC" id="1.17.4.1"/>
    </reaction>
</comment>
<gene>
    <name evidence="8" type="ORF">HUK82_01650</name>
</gene>
<proteinExistence type="inferred from homology"/>
<reference evidence="8 9" key="1">
    <citation type="submission" date="2020-06" db="EMBL/GenBank/DDBJ databases">
        <title>Description of novel acetic acid bacteria.</title>
        <authorList>
            <person name="Sombolestani A."/>
        </authorList>
    </citation>
    <scope>NUCLEOTIDE SEQUENCE [LARGE SCALE GENOMIC DNA]</scope>
    <source>
        <strain evidence="8 9">LMG 27010</strain>
    </source>
</reference>
<protein>
    <recommendedName>
        <fullName evidence="2">ribonucleoside-diphosphate reductase</fullName>
        <ecNumber evidence="2">1.17.4.1</ecNumber>
    </recommendedName>
</protein>
<evidence type="ECO:0000313" key="9">
    <source>
        <dbReference type="Proteomes" id="UP000585665"/>
    </source>
</evidence>
<dbReference type="Proteomes" id="UP000585665">
    <property type="component" value="Unassembled WGS sequence"/>
</dbReference>
<evidence type="ECO:0000256" key="4">
    <source>
        <dbReference type="ARBA" id="ARBA00022741"/>
    </source>
</evidence>
<feature type="domain" description="TSCPD" evidence="7">
    <location>
        <begin position="147"/>
        <end position="252"/>
    </location>
</feature>
<dbReference type="EMBL" id="JABXXR010000006">
    <property type="protein sequence ID" value="NVN39271.1"/>
    <property type="molecule type" value="Genomic_DNA"/>
</dbReference>
<evidence type="ECO:0000256" key="3">
    <source>
        <dbReference type="ARBA" id="ARBA00022634"/>
    </source>
</evidence>
<comment type="similarity">
    <text evidence="1">Belongs to the ribonucleoside diphosphate reductase class-2 family.</text>
</comment>
<feature type="non-terminal residue" evidence="8">
    <location>
        <position position="1"/>
    </location>
</feature>
<name>A0A850PE01_9PROT</name>
<sequence>VPLPPQRSVVPGLAAVARAIWSEAAVLTDAPLSRIETGFSTPGPVDGLLGVETCGLAPAFSPLSADGHLALSTRARLAARGLTPEAALALSLAGEPVLPLPGPDAHLAMHRALAGFVDRLPARPEPLSLPMRARLSNERGAHRPLPARHGGFSQKASVGGHKLFLRTGEYEDGTLGEVSLTPARESPMVRGLMDCFSQSVSIGLQYGAPLDAYVDAFAYTRFGPGGTVEGDPVASYATSLLDYAFRALSDAYLGKRLPDAPHRDEAPEGVPMLPLELPEATPDHPPSGGRRARLRLVS</sequence>
<keyword evidence="4" id="KW-0547">Nucleotide-binding</keyword>
<accession>A0A850PE01</accession>
<dbReference type="AlphaFoldDB" id="A0A850PE01"/>
<evidence type="ECO:0000256" key="1">
    <source>
        <dbReference type="ARBA" id="ARBA00007405"/>
    </source>
</evidence>
<keyword evidence="3" id="KW-0237">DNA synthesis</keyword>
<dbReference type="GO" id="GO:0004748">
    <property type="term" value="F:ribonucleoside-diphosphate reductase activity, thioredoxin disulfide as acceptor"/>
    <property type="evidence" value="ECO:0007669"/>
    <property type="project" value="UniProtKB-EC"/>
</dbReference>
<evidence type="ECO:0000259" key="7">
    <source>
        <dbReference type="Pfam" id="PF12637"/>
    </source>
</evidence>
<dbReference type="GO" id="GO:0071897">
    <property type="term" value="P:DNA biosynthetic process"/>
    <property type="evidence" value="ECO:0007669"/>
    <property type="project" value="UniProtKB-KW"/>
</dbReference>
<dbReference type="EC" id="1.17.4.1" evidence="2"/>
<dbReference type="Pfam" id="PF12637">
    <property type="entry name" value="TSCPD"/>
    <property type="match status" value="1"/>
</dbReference>